<sequence>MERDRTRPGPRDGGSPNCSRPAAGRRADPRELECPRPRPSAVPCSRPVDGAGNSFNDATRRTP</sequence>
<gene>
    <name evidence="2" type="ORF">ISF6_5122</name>
</gene>
<keyword evidence="3" id="KW-1185">Reference proteome</keyword>
<proteinExistence type="predicted"/>
<name>A0A0K8NWA9_PISS1</name>
<comment type="caution">
    <text evidence="2">The sequence shown here is derived from an EMBL/GenBank/DDBJ whole genome shotgun (WGS) entry which is preliminary data.</text>
</comment>
<feature type="compositionally biased region" description="Basic and acidic residues" evidence="1">
    <location>
        <begin position="25"/>
        <end position="36"/>
    </location>
</feature>
<reference evidence="2 3" key="2">
    <citation type="journal article" date="2016" name="Science">
        <title>A bacterium that degrades and assimilates poly(ethylene terephthalate).</title>
        <authorList>
            <person name="Yoshida S."/>
            <person name="Hiraga K."/>
            <person name="Takehana T."/>
            <person name="Taniguchi I."/>
            <person name="Yamaji H."/>
            <person name="Maeda Y."/>
            <person name="Toyohara K."/>
            <person name="Miyamoto K."/>
            <person name="Kimura Y."/>
            <person name="Oda K."/>
        </authorList>
    </citation>
    <scope>NUCLEOTIDE SEQUENCE [LARGE SCALE GENOMIC DNA]</scope>
    <source>
        <strain evidence="3">NBRC 110686 / TISTR 2288 / 201-F6</strain>
    </source>
</reference>
<feature type="compositionally biased region" description="Basic and acidic residues" evidence="1">
    <location>
        <begin position="1"/>
        <end position="10"/>
    </location>
</feature>
<protein>
    <submittedName>
        <fullName evidence="2">Uncharacterized protein</fullName>
    </submittedName>
</protein>
<evidence type="ECO:0000313" key="2">
    <source>
        <dbReference type="EMBL" id="GAP34653.1"/>
    </source>
</evidence>
<dbReference type="EMBL" id="BBYR01000008">
    <property type="protein sequence ID" value="GAP34653.1"/>
    <property type="molecule type" value="Genomic_DNA"/>
</dbReference>
<feature type="region of interest" description="Disordered" evidence="1">
    <location>
        <begin position="1"/>
        <end position="63"/>
    </location>
</feature>
<accession>A0A0K8NWA9</accession>
<dbReference type="AlphaFoldDB" id="A0A0K8NWA9"/>
<evidence type="ECO:0000313" key="3">
    <source>
        <dbReference type="Proteomes" id="UP000037660"/>
    </source>
</evidence>
<dbReference type="Proteomes" id="UP000037660">
    <property type="component" value="Unassembled WGS sequence"/>
</dbReference>
<evidence type="ECO:0000256" key="1">
    <source>
        <dbReference type="SAM" id="MobiDB-lite"/>
    </source>
</evidence>
<reference evidence="3" key="1">
    <citation type="submission" date="2015-07" db="EMBL/GenBank/DDBJ databases">
        <title>Discovery of a poly(ethylene terephthalate assimilation.</title>
        <authorList>
            <person name="Yoshida S."/>
            <person name="Hiraga K."/>
            <person name="Takehana T."/>
            <person name="Taniguchi I."/>
            <person name="Yamaji H."/>
            <person name="Maeda Y."/>
            <person name="Toyohara K."/>
            <person name="Miyamoto K."/>
            <person name="Kimura Y."/>
            <person name="Oda K."/>
        </authorList>
    </citation>
    <scope>NUCLEOTIDE SEQUENCE [LARGE SCALE GENOMIC DNA]</scope>
    <source>
        <strain evidence="3">NBRC 110686 / TISTR 2288 / 201-F6</strain>
    </source>
</reference>
<organism evidence="2 3">
    <name type="scientific">Piscinibacter sakaiensis</name>
    <name type="common">Ideonella sakaiensis</name>
    <dbReference type="NCBI Taxonomy" id="1547922"/>
    <lineage>
        <taxon>Bacteria</taxon>
        <taxon>Pseudomonadati</taxon>
        <taxon>Pseudomonadota</taxon>
        <taxon>Betaproteobacteria</taxon>
        <taxon>Burkholderiales</taxon>
        <taxon>Sphaerotilaceae</taxon>
        <taxon>Piscinibacter</taxon>
    </lineage>
</organism>